<feature type="region of interest" description="Disordered" evidence="1">
    <location>
        <begin position="402"/>
        <end position="528"/>
    </location>
</feature>
<dbReference type="InterPro" id="IPR000073">
    <property type="entry name" value="AB_hydrolase_1"/>
</dbReference>
<dbReference type="InterPro" id="IPR029058">
    <property type="entry name" value="AB_hydrolase_fold"/>
</dbReference>
<evidence type="ECO:0000256" key="1">
    <source>
        <dbReference type="SAM" id="MobiDB-lite"/>
    </source>
</evidence>
<keyword evidence="4" id="KW-1185">Reference proteome</keyword>
<sequence length="833" mass="90958">MPSFLCFSTYTYPAAVRAAMTMSPPPLPPRHSRSRSDTAHLTPELNAPYSRGADAGFHDPRSSSTQSLVPNTPPAHHDARRTLLLIFVHGFMGDETSFQSFPAHLHNVVTLTLSETHAVHTKIYPRYRSRRRLEYATEEFSRWLQPHLDPDTDVILLGHSMGGLLTADVVLLPGASPHPFRHRILGTISFDTPFLGMHPGVIKSGLSSIFRPAPEKSPERQPESGLTSQSSQATSTSTLQSFHTAESNHVTSPPPRTGTLFSTNPNDPNYNPSFQNDVILPVRKGWSNAWHFVNKHSDGLVTASKQLVKAHLEFGGAMADYGELKKRYKRIRALEEEDEMRRRAAVEGRAASPVPRVRFINFYTASTGRLKSTTHSGSVSPNRSIEQASELNAGLSHLSLTSSYQDSSSMRSHSVDASLTSPPSGRDEGGESVEYLTPMHSHSESASPRGSADMQQMSPRPLSDAGSIPPQTEVTPATPSSPTVAPEATFPDAPPLPARPVTPDLSAETDAKARKAAEKAHGDAVKAYKQAIKQQEQALKQLGKQALKAEKEARKEEARLEKERQKEERARHKQSKSALDVSKDVNEDESEETQKTGEELRLERERQRMEAEGQRMAAAEAERLRVQRRMLGLPPDGGEEEAARETACGAEADERQGQEKEGEKHDASAEKQQQHHLPVDSPAPPYNHNSASLSPARSRSPSPAPSFSHHAPSIATITTTSSSHPPAPPPSQPSPASPTLGTSSPSPHPSSSSAKPSKDRKFCMLPSNHAADPTWIRVFMRDVDEVGAHCGLFFVGDTYAMLVGEVAATVERWVLEDVGERWASSQGEVGQVL</sequence>
<name>A0ABR1NKZ8_9PEZI</name>
<protein>
    <recommendedName>
        <fullName evidence="2">AB hydrolase-1 domain-containing protein</fullName>
    </recommendedName>
</protein>
<feature type="region of interest" description="Disordered" evidence="1">
    <location>
        <begin position="23"/>
        <end position="75"/>
    </location>
</feature>
<evidence type="ECO:0000313" key="3">
    <source>
        <dbReference type="EMBL" id="KAK7615040.1"/>
    </source>
</evidence>
<feature type="compositionally biased region" description="Basic and acidic residues" evidence="1">
    <location>
        <begin position="592"/>
        <end position="613"/>
    </location>
</feature>
<feature type="compositionally biased region" description="Low complexity" evidence="1">
    <location>
        <begin position="737"/>
        <end position="755"/>
    </location>
</feature>
<feature type="domain" description="AB hydrolase-1" evidence="2">
    <location>
        <begin position="85"/>
        <end position="199"/>
    </location>
</feature>
<gene>
    <name evidence="3" type="ORF">JOL62DRAFT_562509</name>
</gene>
<comment type="caution">
    <text evidence="3">The sequence shown here is derived from an EMBL/GenBank/DDBJ whole genome shotgun (WGS) entry which is preliminary data.</text>
</comment>
<dbReference type="SUPFAM" id="SSF53474">
    <property type="entry name" value="alpha/beta-Hydrolases"/>
    <property type="match status" value="1"/>
</dbReference>
<proteinExistence type="predicted"/>
<accession>A0ABR1NKZ8</accession>
<evidence type="ECO:0000313" key="4">
    <source>
        <dbReference type="Proteomes" id="UP001367316"/>
    </source>
</evidence>
<feature type="compositionally biased region" description="Polar residues" evidence="1">
    <location>
        <begin position="259"/>
        <end position="268"/>
    </location>
</feature>
<feature type="compositionally biased region" description="Polar residues" evidence="1">
    <location>
        <begin position="242"/>
        <end position="251"/>
    </location>
</feature>
<feature type="region of interest" description="Disordered" evidence="1">
    <location>
        <begin position="541"/>
        <end position="762"/>
    </location>
</feature>
<dbReference type="Gene3D" id="3.40.50.1820">
    <property type="entry name" value="alpha/beta hydrolase"/>
    <property type="match status" value="1"/>
</dbReference>
<feature type="compositionally biased region" description="Low complexity" evidence="1">
    <location>
        <begin position="690"/>
        <end position="724"/>
    </location>
</feature>
<feature type="compositionally biased region" description="Polar residues" evidence="1">
    <location>
        <begin position="444"/>
        <end position="458"/>
    </location>
</feature>
<feature type="compositionally biased region" description="Basic and acidic residues" evidence="1">
    <location>
        <begin position="652"/>
        <end position="673"/>
    </location>
</feature>
<feature type="compositionally biased region" description="Low complexity" evidence="1">
    <location>
        <begin position="224"/>
        <end position="241"/>
    </location>
</feature>
<reference evidence="3 4" key="1">
    <citation type="submission" date="2024-04" db="EMBL/GenBank/DDBJ databases">
        <title>Phyllosticta paracitricarpa is synonymous to the EU quarantine fungus P. citricarpa based on phylogenomic analyses.</title>
        <authorList>
            <consortium name="Lawrence Berkeley National Laboratory"/>
            <person name="Van ingen-buijs V.A."/>
            <person name="Van westerhoven A.C."/>
            <person name="Haridas S."/>
            <person name="Skiadas P."/>
            <person name="Martin F."/>
            <person name="Groenewald J.Z."/>
            <person name="Crous P.W."/>
            <person name="Seidl M.F."/>
        </authorList>
    </citation>
    <scope>NUCLEOTIDE SEQUENCE [LARGE SCALE GENOMIC DNA]</scope>
    <source>
        <strain evidence="3 4">CBS 141358</strain>
    </source>
</reference>
<dbReference type="Proteomes" id="UP001367316">
    <property type="component" value="Unassembled WGS sequence"/>
</dbReference>
<feature type="compositionally biased region" description="Polar residues" evidence="1">
    <location>
        <begin position="410"/>
        <end position="423"/>
    </location>
</feature>
<feature type="compositionally biased region" description="Low complexity" evidence="1">
    <location>
        <begin position="472"/>
        <end position="489"/>
    </location>
</feature>
<feature type="compositionally biased region" description="Pro residues" evidence="1">
    <location>
        <begin position="725"/>
        <end position="736"/>
    </location>
</feature>
<feature type="compositionally biased region" description="Basic and acidic residues" evidence="1">
    <location>
        <begin position="547"/>
        <end position="570"/>
    </location>
</feature>
<feature type="compositionally biased region" description="Basic and acidic residues" evidence="1">
    <location>
        <begin position="509"/>
        <end position="526"/>
    </location>
</feature>
<dbReference type="EMBL" id="JBBPBF010000002">
    <property type="protein sequence ID" value="KAK7615040.1"/>
    <property type="molecule type" value="Genomic_DNA"/>
</dbReference>
<dbReference type="PANTHER" id="PTHR47842">
    <property type="entry name" value="EXPRESSED PROTEIN"/>
    <property type="match status" value="1"/>
</dbReference>
<feature type="compositionally biased region" description="Basic and acidic residues" evidence="1">
    <location>
        <begin position="213"/>
        <end position="222"/>
    </location>
</feature>
<feature type="region of interest" description="Disordered" evidence="1">
    <location>
        <begin position="208"/>
        <end position="268"/>
    </location>
</feature>
<organism evidence="3 4">
    <name type="scientific">Phyllosticta paracitricarpa</name>
    <dbReference type="NCBI Taxonomy" id="2016321"/>
    <lineage>
        <taxon>Eukaryota</taxon>
        <taxon>Fungi</taxon>
        <taxon>Dikarya</taxon>
        <taxon>Ascomycota</taxon>
        <taxon>Pezizomycotina</taxon>
        <taxon>Dothideomycetes</taxon>
        <taxon>Dothideomycetes incertae sedis</taxon>
        <taxon>Botryosphaeriales</taxon>
        <taxon>Phyllostictaceae</taxon>
        <taxon>Phyllosticta</taxon>
    </lineage>
</organism>
<evidence type="ECO:0000259" key="2">
    <source>
        <dbReference type="Pfam" id="PF12697"/>
    </source>
</evidence>
<dbReference type="Pfam" id="PF12697">
    <property type="entry name" value="Abhydrolase_6"/>
    <property type="match status" value="1"/>
</dbReference>
<dbReference type="PANTHER" id="PTHR47842:SF3">
    <property type="entry name" value="DUF676 DOMAIN-CONTAINING PROTEIN"/>
    <property type="match status" value="1"/>
</dbReference>